<evidence type="ECO:0000256" key="3">
    <source>
        <dbReference type="ARBA" id="ARBA00022829"/>
    </source>
</evidence>
<dbReference type="InterPro" id="IPR036388">
    <property type="entry name" value="WH-like_DNA-bd_sf"/>
</dbReference>
<feature type="region of interest" description="Disordered" evidence="5">
    <location>
        <begin position="11"/>
        <end position="77"/>
    </location>
</feature>
<evidence type="ECO:0000313" key="6">
    <source>
        <dbReference type="EMBL" id="MBM3281945.1"/>
    </source>
</evidence>
<evidence type="ECO:0000256" key="2">
    <source>
        <dbReference type="ARBA" id="ARBA00022618"/>
    </source>
</evidence>
<dbReference type="EMBL" id="VGJJ01000005">
    <property type="protein sequence ID" value="MBM3281945.1"/>
    <property type="molecule type" value="Genomic_DNA"/>
</dbReference>
<dbReference type="Proteomes" id="UP000774699">
    <property type="component" value="Unassembled WGS sequence"/>
</dbReference>
<dbReference type="Pfam" id="PF04079">
    <property type="entry name" value="SMC_ScpB"/>
    <property type="match status" value="1"/>
</dbReference>
<sequence length="256" mass="29083">MVLNWLKKILQPETKKENNSLHTMGPEELLAHEEMNEDDMETSSENKMEDESEMMPSSHVHEKEKDEDETPRTQPGKESALKIMEAALFMGGKGLSIEELGKIANVPLLKTREYLPELVEVFNARNSALEIVEDAGGYRMRVRSPFDEKVSHLAGVGELNPAEMKTLAFIAYKQPLLQSHLVQVRSNTAYDHLQKLVETGFVSREPRGRTYVLRTTKKFAEYFGTNALKLKPITAEMKKEMDEIKAVDQSQSEELS</sequence>
<dbReference type="AlphaFoldDB" id="A0A8T4C9X3"/>
<comment type="caution">
    <text evidence="6">The sequence shown here is derived from an EMBL/GenBank/DDBJ whole genome shotgun (WGS) entry which is preliminary data.</text>
</comment>
<dbReference type="Gene3D" id="1.10.10.10">
    <property type="entry name" value="Winged helix-like DNA-binding domain superfamily/Winged helix DNA-binding domain"/>
    <property type="match status" value="2"/>
</dbReference>
<dbReference type="InterPro" id="IPR036390">
    <property type="entry name" value="WH_DNA-bd_sf"/>
</dbReference>
<organism evidence="6 7">
    <name type="scientific">Candidatus Iainarchaeum sp</name>
    <dbReference type="NCBI Taxonomy" id="3101447"/>
    <lineage>
        <taxon>Archaea</taxon>
        <taxon>Candidatus Iainarchaeota</taxon>
        <taxon>Candidatus Iainarchaeia</taxon>
        <taxon>Candidatus Iainarchaeales</taxon>
        <taxon>Candidatus Iainarchaeaceae</taxon>
        <taxon>Candidatus Iainarchaeum</taxon>
    </lineage>
</organism>
<keyword evidence="1" id="KW-0963">Cytoplasm</keyword>
<keyword evidence="4" id="KW-0131">Cell cycle</keyword>
<reference evidence="6" key="1">
    <citation type="submission" date="2019-03" db="EMBL/GenBank/DDBJ databases">
        <title>Lake Tanganyika Metagenome-Assembled Genomes (MAGs).</title>
        <authorList>
            <person name="Tran P."/>
        </authorList>
    </citation>
    <scope>NUCLEOTIDE SEQUENCE</scope>
    <source>
        <strain evidence="6">M_DeepCast_50m_m2_156</strain>
    </source>
</reference>
<evidence type="ECO:0000313" key="7">
    <source>
        <dbReference type="Proteomes" id="UP000774699"/>
    </source>
</evidence>
<dbReference type="SUPFAM" id="SSF46785">
    <property type="entry name" value="Winged helix' DNA-binding domain"/>
    <property type="match status" value="2"/>
</dbReference>
<keyword evidence="3" id="KW-0159">Chromosome partition</keyword>
<evidence type="ECO:0000256" key="5">
    <source>
        <dbReference type="SAM" id="MobiDB-lite"/>
    </source>
</evidence>
<accession>A0A8T4C9X3</accession>
<keyword evidence="2" id="KW-0132">Cell division</keyword>
<dbReference type="PANTHER" id="PTHR34298:SF2">
    <property type="entry name" value="SEGREGATION AND CONDENSATION PROTEIN B"/>
    <property type="match status" value="1"/>
</dbReference>
<evidence type="ECO:0000256" key="4">
    <source>
        <dbReference type="ARBA" id="ARBA00023306"/>
    </source>
</evidence>
<dbReference type="NCBIfam" id="TIGR00281">
    <property type="entry name" value="SMC-Scp complex subunit ScpB"/>
    <property type="match status" value="1"/>
</dbReference>
<dbReference type="PANTHER" id="PTHR34298">
    <property type="entry name" value="SEGREGATION AND CONDENSATION PROTEIN B"/>
    <property type="match status" value="1"/>
</dbReference>
<protein>
    <submittedName>
        <fullName evidence="6">SMC-Scp complex subunit ScpB</fullName>
    </submittedName>
</protein>
<name>A0A8T4C9X3_9ARCH</name>
<evidence type="ECO:0000256" key="1">
    <source>
        <dbReference type="ARBA" id="ARBA00022490"/>
    </source>
</evidence>
<dbReference type="GO" id="GO:0051304">
    <property type="term" value="P:chromosome separation"/>
    <property type="evidence" value="ECO:0007669"/>
    <property type="project" value="InterPro"/>
</dbReference>
<gene>
    <name evidence="6" type="primary">scpB</name>
    <name evidence="6" type="ORF">FJY86_01210</name>
</gene>
<dbReference type="InterPro" id="IPR005234">
    <property type="entry name" value="ScpB_csome_segregation"/>
</dbReference>
<dbReference type="GO" id="GO:0051301">
    <property type="term" value="P:cell division"/>
    <property type="evidence" value="ECO:0007669"/>
    <property type="project" value="UniProtKB-KW"/>
</dbReference>
<proteinExistence type="predicted"/>